<name>A0AA39Q4Y0_9AGAR</name>
<reference evidence="1" key="1">
    <citation type="submission" date="2023-06" db="EMBL/GenBank/DDBJ databases">
        <authorList>
            <consortium name="Lawrence Berkeley National Laboratory"/>
            <person name="Ahrendt S."/>
            <person name="Sahu N."/>
            <person name="Indic B."/>
            <person name="Wong-Bajracharya J."/>
            <person name="Merenyi Z."/>
            <person name="Ke H.-M."/>
            <person name="Monk M."/>
            <person name="Kocsube S."/>
            <person name="Drula E."/>
            <person name="Lipzen A."/>
            <person name="Balint B."/>
            <person name="Henrissat B."/>
            <person name="Andreopoulos B."/>
            <person name="Martin F.M."/>
            <person name="Harder C.B."/>
            <person name="Rigling D."/>
            <person name="Ford K.L."/>
            <person name="Foster G.D."/>
            <person name="Pangilinan J."/>
            <person name="Papanicolaou A."/>
            <person name="Barry K."/>
            <person name="LaButti K."/>
            <person name="Viragh M."/>
            <person name="Koriabine M."/>
            <person name="Yan M."/>
            <person name="Riley R."/>
            <person name="Champramary S."/>
            <person name="Plett K.L."/>
            <person name="Tsai I.J."/>
            <person name="Slot J."/>
            <person name="Sipos G."/>
            <person name="Plett J."/>
            <person name="Nagy L.G."/>
            <person name="Grigoriev I.V."/>
        </authorList>
    </citation>
    <scope>NUCLEOTIDE SEQUENCE</scope>
    <source>
        <strain evidence="1">HWK02</strain>
    </source>
</reference>
<dbReference type="Proteomes" id="UP001175228">
    <property type="component" value="Unassembled WGS sequence"/>
</dbReference>
<protein>
    <submittedName>
        <fullName evidence="1">Uncharacterized protein</fullName>
    </submittedName>
</protein>
<comment type="caution">
    <text evidence="1">The sequence shown here is derived from an EMBL/GenBank/DDBJ whole genome shotgun (WGS) entry which is preliminary data.</text>
</comment>
<evidence type="ECO:0000313" key="2">
    <source>
        <dbReference type="Proteomes" id="UP001175228"/>
    </source>
</evidence>
<organism evidence="1 2">
    <name type="scientific">Armillaria luteobubalina</name>
    <dbReference type="NCBI Taxonomy" id="153913"/>
    <lineage>
        <taxon>Eukaryota</taxon>
        <taxon>Fungi</taxon>
        <taxon>Dikarya</taxon>
        <taxon>Basidiomycota</taxon>
        <taxon>Agaricomycotina</taxon>
        <taxon>Agaricomycetes</taxon>
        <taxon>Agaricomycetidae</taxon>
        <taxon>Agaricales</taxon>
        <taxon>Marasmiineae</taxon>
        <taxon>Physalacriaceae</taxon>
        <taxon>Armillaria</taxon>
    </lineage>
</organism>
<gene>
    <name evidence="1" type="ORF">EDD18DRAFT_1105477</name>
</gene>
<evidence type="ECO:0000313" key="1">
    <source>
        <dbReference type="EMBL" id="KAK0496327.1"/>
    </source>
</evidence>
<dbReference type="EMBL" id="JAUEPU010000015">
    <property type="protein sequence ID" value="KAK0496327.1"/>
    <property type="molecule type" value="Genomic_DNA"/>
</dbReference>
<dbReference type="AlphaFoldDB" id="A0AA39Q4Y0"/>
<proteinExistence type="predicted"/>
<keyword evidence="2" id="KW-1185">Reference proteome</keyword>
<accession>A0AA39Q4Y0</accession>
<sequence length="347" mass="39031">MAIGLLNCSSLAPMKSASDKGARKAWGGSSGNFRWRRVSVVYDHSQNHGTLTDFSATSSREVWLGKLYRHNRSDCQCLRRTPDYPVNLVGNISRMYHRFSNVLGAFCFLADSHIKRMFKSSYRTSQHETLLLQDDSRYHVVAPGVDFILHFRVVGLQIILRQGCQLQGSNGVRSFPLPVVYLTSSCGFERTLQMRKNSALNSVIRDQELLVKQGEVRKHKLYRKIRQAEQMANVARLGLTASEEEAMIMKEKLDKVLPDLIVETNLTPSSQNFSAIAPEITCPICYGTMRSVVQATVTSPPRPDDRVQNIAKAFPDPEPQYDSCDAEIGYEGIESWKKMFSADVGSL</sequence>